<evidence type="ECO:0000259" key="2">
    <source>
        <dbReference type="Pfam" id="PF26190"/>
    </source>
</evidence>
<proteinExistence type="predicted"/>
<dbReference type="PANTHER" id="PTHR31043">
    <property type="entry name" value="NEPHROCYSTIN-4"/>
    <property type="match status" value="1"/>
</dbReference>
<dbReference type="GO" id="GO:1904491">
    <property type="term" value="P:protein localization to ciliary transition zone"/>
    <property type="evidence" value="ECO:0007669"/>
    <property type="project" value="TreeGrafter"/>
</dbReference>
<dbReference type="GO" id="GO:0036064">
    <property type="term" value="C:ciliary basal body"/>
    <property type="evidence" value="ECO:0007669"/>
    <property type="project" value="TreeGrafter"/>
</dbReference>
<organism evidence="3 4">
    <name type="scientific">Mugilogobius chulae</name>
    <name type="common">yellowstripe goby</name>
    <dbReference type="NCBI Taxonomy" id="88201"/>
    <lineage>
        <taxon>Eukaryota</taxon>
        <taxon>Metazoa</taxon>
        <taxon>Chordata</taxon>
        <taxon>Craniata</taxon>
        <taxon>Vertebrata</taxon>
        <taxon>Euteleostomi</taxon>
        <taxon>Actinopterygii</taxon>
        <taxon>Neopterygii</taxon>
        <taxon>Teleostei</taxon>
        <taxon>Neoteleostei</taxon>
        <taxon>Acanthomorphata</taxon>
        <taxon>Gobiaria</taxon>
        <taxon>Gobiiformes</taxon>
        <taxon>Gobioidei</taxon>
        <taxon>Gobiidae</taxon>
        <taxon>Gobionellinae</taxon>
        <taxon>Mugilogobius</taxon>
    </lineage>
</organism>
<feature type="domain" description="NPHP4 Ig-like" evidence="2">
    <location>
        <begin position="53"/>
        <end position="144"/>
    </location>
</feature>
<accession>A0AAW0MLE3</accession>
<dbReference type="GO" id="GO:0090090">
    <property type="term" value="P:negative regulation of canonical Wnt signaling pathway"/>
    <property type="evidence" value="ECO:0007669"/>
    <property type="project" value="InterPro"/>
</dbReference>
<name>A0AAW0MLE3_9GOBI</name>
<dbReference type="EMBL" id="JBBPFD010000165">
    <property type="protein sequence ID" value="KAK7879970.1"/>
    <property type="molecule type" value="Genomic_DNA"/>
</dbReference>
<dbReference type="Proteomes" id="UP001460270">
    <property type="component" value="Unassembled WGS sequence"/>
</dbReference>
<gene>
    <name evidence="3" type="ORF">WMY93_033360</name>
</gene>
<dbReference type="GO" id="GO:0035869">
    <property type="term" value="C:ciliary transition zone"/>
    <property type="evidence" value="ECO:0007669"/>
    <property type="project" value="TreeGrafter"/>
</dbReference>
<dbReference type="GO" id="GO:0097546">
    <property type="term" value="C:ciliary base"/>
    <property type="evidence" value="ECO:0007669"/>
    <property type="project" value="TreeGrafter"/>
</dbReference>
<comment type="caution">
    <text evidence="3">The sequence shown here is derived from an EMBL/GenBank/DDBJ whole genome shotgun (WGS) entry which is preliminary data.</text>
</comment>
<evidence type="ECO:0000256" key="1">
    <source>
        <dbReference type="SAM" id="MobiDB-lite"/>
    </source>
</evidence>
<evidence type="ECO:0000313" key="3">
    <source>
        <dbReference type="EMBL" id="KAK7879970.1"/>
    </source>
</evidence>
<feature type="region of interest" description="Disordered" evidence="1">
    <location>
        <begin position="111"/>
        <end position="131"/>
    </location>
</feature>
<keyword evidence="4" id="KW-1185">Reference proteome</keyword>
<reference evidence="4" key="1">
    <citation type="submission" date="2024-04" db="EMBL/GenBank/DDBJ databases">
        <title>Salinicola lusitanus LLJ914,a marine bacterium isolated from the Okinawa Trough.</title>
        <authorList>
            <person name="Li J."/>
        </authorList>
    </citation>
    <scope>NUCLEOTIDE SEQUENCE [LARGE SCALE GENOMIC DNA]</scope>
</reference>
<protein>
    <recommendedName>
        <fullName evidence="2">NPHP4 Ig-like domain-containing protein</fullName>
    </recommendedName>
</protein>
<dbReference type="GO" id="GO:0097730">
    <property type="term" value="C:non-motile cilium"/>
    <property type="evidence" value="ECO:0007669"/>
    <property type="project" value="InterPro"/>
</dbReference>
<dbReference type="InterPro" id="IPR058687">
    <property type="entry name" value="Ig_NPHP4_1st"/>
</dbReference>
<evidence type="ECO:0000313" key="4">
    <source>
        <dbReference type="Proteomes" id="UP001460270"/>
    </source>
</evidence>
<dbReference type="Pfam" id="PF26190">
    <property type="entry name" value="Ig_NPHP4_1st"/>
    <property type="match status" value="1"/>
</dbReference>
<dbReference type="InterPro" id="IPR029775">
    <property type="entry name" value="NPHP4"/>
</dbReference>
<sequence length="203" mass="22354">MVVIRAIDKTTAVSNRSSTVHDNHYVHRCTTFRPDLHFQLELNPFPSSFCVCSVITSSAEWRYFKSLSHSPTAVEENMFHVQPGAPGPQVYLRPKESLHIPLKYQSFECHHSSSAHGPSVLPAGPGPQVAQRNQNHVASSRTIKAPRAGAGPRTSARVLTSSAPCASQNVVIQTLQQKSDICNAKTEATKEQCEETRGQRLQL</sequence>
<dbReference type="AlphaFoldDB" id="A0AAW0MLE3"/>
<dbReference type="PANTHER" id="PTHR31043:SF3">
    <property type="entry name" value="NEPHROCYSTIN-4"/>
    <property type="match status" value="1"/>
</dbReference>